<comment type="caution">
    <text evidence="1">The sequence shown here is derived from an EMBL/GenBank/DDBJ whole genome shotgun (WGS) entry which is preliminary data.</text>
</comment>
<accession>A0A1G2P0V2</accession>
<dbReference type="Proteomes" id="UP000177269">
    <property type="component" value="Unassembled WGS sequence"/>
</dbReference>
<sequence>MKIIFNILKTSKKLFLKLTSLLLIIIIFGGVLFAPYRVEKAEAVTAGLVGCVSGILSELGIKNVGSKVTSEVRNFASDRVPVSEKDILEQTTIIADKQTNLENKEFNLDSCVKGIAQEVIHQITSSIIDWINNGFEGSPTFISNPEAFFGDIADQTLGLFIEGAGLDFLCTPFKLDIQFGLRSIYRRDARVYCTPSRIAQVQGFTDKDFKDIGWDGWLELTTRNENNYYGSWVTANNDLNAAMNYRINKQIQELTWGSGFMSIKDEETGEINTPGSIIVRQADRALGSNLEELQLAKEFDDIIYALINQLTNQLITKGLRN</sequence>
<proteinExistence type="predicted"/>
<dbReference type="AlphaFoldDB" id="A0A1G2P0V2"/>
<name>A0A1G2P0V2_9BACT</name>
<dbReference type="EMBL" id="MHSK01000022">
    <property type="protein sequence ID" value="OHA41948.1"/>
    <property type="molecule type" value="Genomic_DNA"/>
</dbReference>
<protein>
    <submittedName>
        <fullName evidence="1">Uncharacterized protein</fullName>
    </submittedName>
</protein>
<gene>
    <name evidence="1" type="ORF">A3G52_00575</name>
</gene>
<evidence type="ECO:0000313" key="2">
    <source>
        <dbReference type="Proteomes" id="UP000177269"/>
    </source>
</evidence>
<organism evidence="1 2">
    <name type="scientific">Candidatus Taylorbacteria bacterium RIFCSPLOWO2_12_FULL_43_20</name>
    <dbReference type="NCBI Taxonomy" id="1802332"/>
    <lineage>
        <taxon>Bacteria</taxon>
        <taxon>Candidatus Tayloriibacteriota</taxon>
    </lineage>
</organism>
<evidence type="ECO:0000313" key="1">
    <source>
        <dbReference type="EMBL" id="OHA41948.1"/>
    </source>
</evidence>
<reference evidence="1 2" key="1">
    <citation type="journal article" date="2016" name="Nat. Commun.">
        <title>Thousands of microbial genomes shed light on interconnected biogeochemical processes in an aquifer system.</title>
        <authorList>
            <person name="Anantharaman K."/>
            <person name="Brown C.T."/>
            <person name="Hug L.A."/>
            <person name="Sharon I."/>
            <person name="Castelle C.J."/>
            <person name="Probst A.J."/>
            <person name="Thomas B.C."/>
            <person name="Singh A."/>
            <person name="Wilkins M.J."/>
            <person name="Karaoz U."/>
            <person name="Brodie E.L."/>
            <person name="Williams K.H."/>
            <person name="Hubbard S.S."/>
            <person name="Banfield J.F."/>
        </authorList>
    </citation>
    <scope>NUCLEOTIDE SEQUENCE [LARGE SCALE GENOMIC DNA]</scope>
</reference>